<evidence type="ECO:0000256" key="6">
    <source>
        <dbReference type="SAM" id="Phobius"/>
    </source>
</evidence>
<feature type="domain" description="DUF3817" evidence="7">
    <location>
        <begin position="10"/>
        <end position="96"/>
    </location>
</feature>
<gene>
    <name evidence="8" type="ORF">K1Y79_22140</name>
</gene>
<evidence type="ECO:0000313" key="9">
    <source>
        <dbReference type="Proteomes" id="UP000812961"/>
    </source>
</evidence>
<evidence type="ECO:0000256" key="3">
    <source>
        <dbReference type="ARBA" id="ARBA00022692"/>
    </source>
</evidence>
<evidence type="ECO:0000256" key="2">
    <source>
        <dbReference type="ARBA" id="ARBA00022475"/>
    </source>
</evidence>
<name>A0ABS7GH76_9BACT</name>
<dbReference type="Pfam" id="PF12823">
    <property type="entry name" value="DUF3817"/>
    <property type="match status" value="1"/>
</dbReference>
<keyword evidence="3 6" id="KW-0812">Transmembrane</keyword>
<accession>A0ABS7GH76</accession>
<dbReference type="RefSeq" id="WP_220252380.1">
    <property type="nucleotide sequence ID" value="NZ_JAICCF010000004.1"/>
</dbReference>
<feature type="transmembrane region" description="Helical" evidence="6">
    <location>
        <begin position="12"/>
        <end position="33"/>
    </location>
</feature>
<sequence length="113" mass="12788">MLHLLKTPIGRLRVIGFLEGVSLIILIFIAMPLKYWAGEPAMVKMVGMVHGLLFTLFVLVTLSVAVTYNWKFFQTTWKVLLACMIPFGTFYIDKYVLKPATFVSEKGRNGNNS</sequence>
<dbReference type="Proteomes" id="UP000812961">
    <property type="component" value="Unassembled WGS sequence"/>
</dbReference>
<feature type="transmembrane region" description="Helical" evidence="6">
    <location>
        <begin position="45"/>
        <end position="68"/>
    </location>
</feature>
<evidence type="ECO:0000313" key="8">
    <source>
        <dbReference type="EMBL" id="MBW8687053.1"/>
    </source>
</evidence>
<protein>
    <submittedName>
        <fullName evidence="8">DUF3817 domain-containing protein</fullName>
    </submittedName>
</protein>
<keyword evidence="5 6" id="KW-0472">Membrane</keyword>
<dbReference type="InterPro" id="IPR023845">
    <property type="entry name" value="DUF3817_TM"/>
</dbReference>
<reference evidence="8 9" key="1">
    <citation type="submission" date="2021-08" db="EMBL/GenBank/DDBJ databases">
        <title>The genome sequence of Chitinophaga sp. B61.</title>
        <authorList>
            <person name="Zhang X."/>
        </authorList>
    </citation>
    <scope>NUCLEOTIDE SEQUENCE [LARGE SCALE GENOMIC DNA]</scope>
    <source>
        <strain evidence="8 9">B61</strain>
    </source>
</reference>
<organism evidence="8 9">
    <name type="scientific">Chitinophaga rhizophila</name>
    <dbReference type="NCBI Taxonomy" id="2866212"/>
    <lineage>
        <taxon>Bacteria</taxon>
        <taxon>Pseudomonadati</taxon>
        <taxon>Bacteroidota</taxon>
        <taxon>Chitinophagia</taxon>
        <taxon>Chitinophagales</taxon>
        <taxon>Chitinophagaceae</taxon>
        <taxon>Chitinophaga</taxon>
    </lineage>
</organism>
<feature type="transmembrane region" description="Helical" evidence="6">
    <location>
        <begin position="75"/>
        <end position="92"/>
    </location>
</feature>
<dbReference type="EMBL" id="JAICCF010000004">
    <property type="protein sequence ID" value="MBW8687053.1"/>
    <property type="molecule type" value="Genomic_DNA"/>
</dbReference>
<comment type="subcellular location">
    <subcellularLocation>
        <location evidence="1">Cell membrane</location>
        <topology evidence="1">Multi-pass membrane protein</topology>
    </subcellularLocation>
</comment>
<proteinExistence type="predicted"/>
<evidence type="ECO:0000256" key="1">
    <source>
        <dbReference type="ARBA" id="ARBA00004651"/>
    </source>
</evidence>
<evidence type="ECO:0000256" key="4">
    <source>
        <dbReference type="ARBA" id="ARBA00022989"/>
    </source>
</evidence>
<dbReference type="PANTHER" id="PTHR40077:SF1">
    <property type="entry name" value="MEMBRANE PROTEIN"/>
    <property type="match status" value="1"/>
</dbReference>
<keyword evidence="9" id="KW-1185">Reference proteome</keyword>
<dbReference type="NCBIfam" id="TIGR03954">
    <property type="entry name" value="integ_memb_HG"/>
    <property type="match status" value="1"/>
</dbReference>
<keyword evidence="4 6" id="KW-1133">Transmembrane helix</keyword>
<comment type="caution">
    <text evidence="8">The sequence shown here is derived from an EMBL/GenBank/DDBJ whole genome shotgun (WGS) entry which is preliminary data.</text>
</comment>
<evidence type="ECO:0000256" key="5">
    <source>
        <dbReference type="ARBA" id="ARBA00023136"/>
    </source>
</evidence>
<dbReference type="PANTHER" id="PTHR40077">
    <property type="entry name" value="MEMBRANE PROTEIN-RELATED"/>
    <property type="match status" value="1"/>
</dbReference>
<evidence type="ECO:0000259" key="7">
    <source>
        <dbReference type="Pfam" id="PF12823"/>
    </source>
</evidence>
<keyword evidence="2" id="KW-1003">Cell membrane</keyword>